<comment type="caution">
    <text evidence="1">The sequence shown here is derived from an EMBL/GenBank/DDBJ whole genome shotgun (WGS) entry which is preliminary data.</text>
</comment>
<dbReference type="EMBL" id="AWSA01000026">
    <property type="protein sequence ID" value="EWT01212.1"/>
    <property type="molecule type" value="Genomic_DNA"/>
</dbReference>
<evidence type="ECO:0000313" key="2">
    <source>
        <dbReference type="Proteomes" id="UP000019489"/>
    </source>
</evidence>
<dbReference type="Proteomes" id="UP000019489">
    <property type="component" value="Unassembled WGS sequence"/>
</dbReference>
<reference evidence="1 2" key="1">
    <citation type="submission" date="2013-08" db="EMBL/GenBank/DDBJ databases">
        <title>Intrasporangium oryzae NRRL B-24470.</title>
        <authorList>
            <person name="Liu H."/>
            <person name="Wang G."/>
        </authorList>
    </citation>
    <scope>NUCLEOTIDE SEQUENCE [LARGE SCALE GENOMIC DNA]</scope>
    <source>
        <strain evidence="1 2">NRRL B-24470</strain>
    </source>
</reference>
<accession>W9G7F5</accession>
<dbReference type="RefSeq" id="WP_034806563.1">
    <property type="nucleotide sequence ID" value="NZ_AWSA01000026.1"/>
</dbReference>
<dbReference type="OrthoDB" id="8659436at2"/>
<proteinExistence type="predicted"/>
<evidence type="ECO:0000313" key="1">
    <source>
        <dbReference type="EMBL" id="EWT01212.1"/>
    </source>
</evidence>
<gene>
    <name evidence="1" type="ORF">N865_11140</name>
</gene>
<sequence length="68" mass="7413">MPHQSRLEMLRCRECGERRCIESSGQPPRCLPPGDGSGFVIEHVEVTVLGRCPSCVARRAGDHVPEAG</sequence>
<dbReference type="STRING" id="1386089.N865_11140"/>
<keyword evidence="2" id="KW-1185">Reference proteome</keyword>
<organism evidence="1 2">
    <name type="scientific">Intrasporangium oryzae NRRL B-24470</name>
    <dbReference type="NCBI Taxonomy" id="1386089"/>
    <lineage>
        <taxon>Bacteria</taxon>
        <taxon>Bacillati</taxon>
        <taxon>Actinomycetota</taxon>
        <taxon>Actinomycetes</taxon>
        <taxon>Micrococcales</taxon>
        <taxon>Intrasporangiaceae</taxon>
        <taxon>Intrasporangium</taxon>
    </lineage>
</organism>
<dbReference type="AlphaFoldDB" id="W9G7F5"/>
<protein>
    <submittedName>
        <fullName evidence="1">Uncharacterized protein</fullName>
    </submittedName>
</protein>
<name>W9G7F5_9MICO</name>